<evidence type="ECO:0000313" key="2">
    <source>
        <dbReference type="Proteomes" id="UP001156670"/>
    </source>
</evidence>
<organism evidence="1 2">
    <name type="scientific">Dyella acidisoli</name>
    <dbReference type="NCBI Taxonomy" id="1867834"/>
    <lineage>
        <taxon>Bacteria</taxon>
        <taxon>Pseudomonadati</taxon>
        <taxon>Pseudomonadota</taxon>
        <taxon>Gammaproteobacteria</taxon>
        <taxon>Lysobacterales</taxon>
        <taxon>Rhodanobacteraceae</taxon>
        <taxon>Dyella</taxon>
    </lineage>
</organism>
<comment type="caution">
    <text evidence="1">The sequence shown here is derived from an EMBL/GenBank/DDBJ whole genome shotgun (WGS) entry which is preliminary data.</text>
</comment>
<evidence type="ECO:0000313" key="1">
    <source>
        <dbReference type="EMBL" id="GLQ94347.1"/>
    </source>
</evidence>
<dbReference type="InterPro" id="IPR013780">
    <property type="entry name" value="Glyco_hydro_b"/>
</dbReference>
<sequence length="413" mass="43651">MDSTEYGSPHDIVHDQTVYNLIAALHLDAMRIDLQNGNGVAPQLGAGNTSGLGDPWVQAIDKMGAKPIIRLHTMGENDNGADSGGSAADAQAMVSRYTANYASYGLSKPVQYYVIGNETNANDSSGSNFIAFASGMRSAANGQTIYIGGPAWGWYDEGTMTTYHNHTKGTAGGPDFLDYHQYGNGGNTHMTPTQLQQELNGGGTGGDVQEYGTVSYQAEVAKLHADTGLPIEVGEWNLSWGSDPAQGQPFNAIWGASVIGNIVKAGGISMEYGDSSGSLMGVVSQNDTPMPLYYAYYMFTGGDLFQHFGTNMVLTSVTGDTTSNVQGSNVVKNSTLEVFASNNPKNIVVINKDPNTTQMGTVSLTGYDSGTMNVWQTTGNALPTHIATNVAITNGTFTYSVPPYSITTFVLGN</sequence>
<protein>
    <submittedName>
        <fullName evidence="1">Uncharacterized protein</fullName>
    </submittedName>
</protein>
<dbReference type="InterPro" id="IPR017853">
    <property type="entry name" value="GH"/>
</dbReference>
<dbReference type="Proteomes" id="UP001156670">
    <property type="component" value="Unassembled WGS sequence"/>
</dbReference>
<accession>A0ABQ5XSM9</accession>
<dbReference type="SUPFAM" id="SSF51011">
    <property type="entry name" value="Glycosyl hydrolase domain"/>
    <property type="match status" value="1"/>
</dbReference>
<proteinExistence type="predicted"/>
<dbReference type="Gene3D" id="2.60.40.1180">
    <property type="entry name" value="Golgi alpha-mannosidase II"/>
    <property type="match status" value="1"/>
</dbReference>
<dbReference type="SUPFAM" id="SSF51445">
    <property type="entry name" value="(Trans)glycosidases"/>
    <property type="match status" value="1"/>
</dbReference>
<reference evidence="2" key="1">
    <citation type="journal article" date="2019" name="Int. J. Syst. Evol. Microbiol.">
        <title>The Global Catalogue of Microorganisms (GCM) 10K type strain sequencing project: providing services to taxonomists for standard genome sequencing and annotation.</title>
        <authorList>
            <consortium name="The Broad Institute Genomics Platform"/>
            <consortium name="The Broad Institute Genome Sequencing Center for Infectious Disease"/>
            <person name="Wu L."/>
            <person name="Ma J."/>
        </authorList>
    </citation>
    <scope>NUCLEOTIDE SEQUENCE [LARGE SCALE GENOMIC DNA]</scope>
    <source>
        <strain evidence="2">NBRC 111980</strain>
    </source>
</reference>
<keyword evidence="2" id="KW-1185">Reference proteome</keyword>
<dbReference type="EMBL" id="BSOB01000046">
    <property type="protein sequence ID" value="GLQ94347.1"/>
    <property type="molecule type" value="Genomic_DNA"/>
</dbReference>
<gene>
    <name evidence="1" type="ORF">GCM10007901_32990</name>
</gene>
<dbReference type="Gene3D" id="3.20.20.80">
    <property type="entry name" value="Glycosidases"/>
    <property type="match status" value="1"/>
</dbReference>
<name>A0ABQ5XSM9_9GAMM</name>